<organism evidence="1 2">
    <name type="scientific">Araneus ventricosus</name>
    <name type="common">Orbweaver spider</name>
    <name type="synonym">Epeira ventricosa</name>
    <dbReference type="NCBI Taxonomy" id="182803"/>
    <lineage>
        <taxon>Eukaryota</taxon>
        <taxon>Metazoa</taxon>
        <taxon>Ecdysozoa</taxon>
        <taxon>Arthropoda</taxon>
        <taxon>Chelicerata</taxon>
        <taxon>Arachnida</taxon>
        <taxon>Araneae</taxon>
        <taxon>Araneomorphae</taxon>
        <taxon>Entelegynae</taxon>
        <taxon>Araneoidea</taxon>
        <taxon>Araneidae</taxon>
        <taxon>Araneus</taxon>
    </lineage>
</organism>
<protein>
    <submittedName>
        <fullName evidence="1">Uncharacterized protein</fullName>
    </submittedName>
</protein>
<evidence type="ECO:0000313" key="1">
    <source>
        <dbReference type="EMBL" id="GBM92895.1"/>
    </source>
</evidence>
<name>A0A4Y2JSX1_ARAVE</name>
<comment type="caution">
    <text evidence="1">The sequence shown here is derived from an EMBL/GenBank/DDBJ whole genome shotgun (WGS) entry which is preliminary data.</text>
</comment>
<evidence type="ECO:0000313" key="2">
    <source>
        <dbReference type="Proteomes" id="UP000499080"/>
    </source>
</evidence>
<reference evidence="1 2" key="1">
    <citation type="journal article" date="2019" name="Sci. Rep.">
        <title>Orb-weaving spider Araneus ventricosus genome elucidates the spidroin gene catalogue.</title>
        <authorList>
            <person name="Kono N."/>
            <person name="Nakamura H."/>
            <person name="Ohtoshi R."/>
            <person name="Moran D.A.P."/>
            <person name="Shinohara A."/>
            <person name="Yoshida Y."/>
            <person name="Fujiwara M."/>
            <person name="Mori M."/>
            <person name="Tomita M."/>
            <person name="Arakawa K."/>
        </authorList>
    </citation>
    <scope>NUCLEOTIDE SEQUENCE [LARGE SCALE GENOMIC DNA]</scope>
</reference>
<gene>
    <name evidence="1" type="ORF">AVEN_189136_1</name>
</gene>
<keyword evidence="2" id="KW-1185">Reference proteome</keyword>
<accession>A0A4Y2JSX1</accession>
<dbReference type="EMBL" id="BGPR01003829">
    <property type="protein sequence ID" value="GBM92895.1"/>
    <property type="molecule type" value="Genomic_DNA"/>
</dbReference>
<dbReference type="Proteomes" id="UP000499080">
    <property type="component" value="Unassembled WGS sequence"/>
</dbReference>
<dbReference type="AlphaFoldDB" id="A0A4Y2JSX1"/>
<proteinExistence type="predicted"/>
<sequence>MSPDLGDLATKIKVLENARNVALSLSGSEIQSLFEKIPCGVKTCWKAIKEPNQPISSEFDLECDLVNCQTLRAIYRFVIISDLLSVFVDNLYKCCFLCYL</sequence>